<evidence type="ECO:0000259" key="1">
    <source>
        <dbReference type="Pfam" id="PF07727"/>
    </source>
</evidence>
<dbReference type="InterPro" id="IPR043502">
    <property type="entry name" value="DNA/RNA_pol_sf"/>
</dbReference>
<feature type="domain" description="Reverse transcriptase Ty1/copia-type" evidence="1">
    <location>
        <begin position="1"/>
        <end position="146"/>
    </location>
</feature>
<dbReference type="PANTHER" id="PTHR11439:SF455">
    <property type="entry name" value="RLK (RECEPTOR-LIKE PROTEIN KINASE) 8, PUTATIVE-RELATED"/>
    <property type="match status" value="1"/>
</dbReference>
<dbReference type="InterPro" id="IPR013103">
    <property type="entry name" value="RVT_2"/>
</dbReference>
<dbReference type="Pfam" id="PF07727">
    <property type="entry name" value="RVT_2"/>
    <property type="match status" value="1"/>
</dbReference>
<protein>
    <submittedName>
        <fullName evidence="2">Putative mitochondrial protein</fullName>
    </submittedName>
</protein>
<reference evidence="2 3" key="2">
    <citation type="journal article" date="2017" name="Nature">
        <title>The Apostasia genome and the evolution of orchids.</title>
        <authorList>
            <person name="Zhang G.Q."/>
            <person name="Liu K.W."/>
            <person name="Li Z."/>
            <person name="Lohaus R."/>
            <person name="Hsiao Y.Y."/>
            <person name="Niu S.C."/>
            <person name="Wang J.Y."/>
            <person name="Lin Y.C."/>
            <person name="Xu Q."/>
            <person name="Chen L.J."/>
            <person name="Yoshida K."/>
            <person name="Fujiwara S."/>
            <person name="Wang Z.W."/>
            <person name="Zhang Y.Q."/>
            <person name="Mitsuda N."/>
            <person name="Wang M."/>
            <person name="Liu G.H."/>
            <person name="Pecoraro L."/>
            <person name="Huang H.X."/>
            <person name="Xiao X.J."/>
            <person name="Lin M."/>
            <person name="Wu X.Y."/>
            <person name="Wu W.L."/>
            <person name="Chen Y.Y."/>
            <person name="Chang S.B."/>
            <person name="Sakamoto S."/>
            <person name="Ohme-Takagi M."/>
            <person name="Yagi M."/>
            <person name="Zeng S.J."/>
            <person name="Shen C.Y."/>
            <person name="Yeh C.M."/>
            <person name="Luo Y.B."/>
            <person name="Tsai W.C."/>
            <person name="Van de Peer Y."/>
            <person name="Liu Z.J."/>
        </authorList>
    </citation>
    <scope>NUCLEOTIDE SEQUENCE [LARGE SCALE GENOMIC DNA]</scope>
    <source>
        <tissue evidence="2">The whole plant</tissue>
    </source>
</reference>
<dbReference type="PANTHER" id="PTHR11439">
    <property type="entry name" value="GAG-POL-RELATED RETROTRANSPOSON"/>
    <property type="match status" value="1"/>
</dbReference>
<dbReference type="EMBL" id="KZ502211">
    <property type="protein sequence ID" value="PKU81792.1"/>
    <property type="molecule type" value="Genomic_DNA"/>
</dbReference>
<dbReference type="SUPFAM" id="SSF56672">
    <property type="entry name" value="DNA/RNA polymerases"/>
    <property type="match status" value="1"/>
</dbReference>
<dbReference type="Proteomes" id="UP000233837">
    <property type="component" value="Unassembled WGS sequence"/>
</dbReference>
<evidence type="ECO:0000313" key="3">
    <source>
        <dbReference type="Proteomes" id="UP000233837"/>
    </source>
</evidence>
<accession>A0A2I0X1K4</accession>
<organism evidence="2 3">
    <name type="scientific">Dendrobium catenatum</name>
    <dbReference type="NCBI Taxonomy" id="906689"/>
    <lineage>
        <taxon>Eukaryota</taxon>
        <taxon>Viridiplantae</taxon>
        <taxon>Streptophyta</taxon>
        <taxon>Embryophyta</taxon>
        <taxon>Tracheophyta</taxon>
        <taxon>Spermatophyta</taxon>
        <taxon>Magnoliopsida</taxon>
        <taxon>Liliopsida</taxon>
        <taxon>Asparagales</taxon>
        <taxon>Orchidaceae</taxon>
        <taxon>Epidendroideae</taxon>
        <taxon>Malaxideae</taxon>
        <taxon>Dendrobiinae</taxon>
        <taxon>Dendrobium</taxon>
    </lineage>
</organism>
<name>A0A2I0X1K4_9ASPA</name>
<reference evidence="2 3" key="1">
    <citation type="journal article" date="2016" name="Sci. Rep.">
        <title>The Dendrobium catenatum Lindl. genome sequence provides insights into polysaccharide synthase, floral development and adaptive evolution.</title>
        <authorList>
            <person name="Zhang G.Q."/>
            <person name="Xu Q."/>
            <person name="Bian C."/>
            <person name="Tsai W.C."/>
            <person name="Yeh C.M."/>
            <person name="Liu K.W."/>
            <person name="Yoshida K."/>
            <person name="Zhang L.S."/>
            <person name="Chang S.B."/>
            <person name="Chen F."/>
            <person name="Shi Y."/>
            <person name="Su Y.Y."/>
            <person name="Zhang Y.Q."/>
            <person name="Chen L.J."/>
            <person name="Yin Y."/>
            <person name="Lin M."/>
            <person name="Huang H."/>
            <person name="Deng H."/>
            <person name="Wang Z.W."/>
            <person name="Zhu S.L."/>
            <person name="Zhao X."/>
            <person name="Deng C."/>
            <person name="Niu S.C."/>
            <person name="Huang J."/>
            <person name="Wang M."/>
            <person name="Liu G.H."/>
            <person name="Yang H.J."/>
            <person name="Xiao X.J."/>
            <person name="Hsiao Y.Y."/>
            <person name="Wu W.L."/>
            <person name="Chen Y.Y."/>
            <person name="Mitsuda N."/>
            <person name="Ohme-Takagi M."/>
            <person name="Luo Y.B."/>
            <person name="Van de Peer Y."/>
            <person name="Liu Z.J."/>
        </authorList>
    </citation>
    <scope>NUCLEOTIDE SEQUENCE [LARGE SCALE GENOMIC DNA]</scope>
    <source>
        <tissue evidence="2">The whole plant</tissue>
    </source>
</reference>
<evidence type="ECO:0000313" key="2">
    <source>
        <dbReference type="EMBL" id="PKU81792.1"/>
    </source>
</evidence>
<dbReference type="CDD" id="cd09272">
    <property type="entry name" value="RNase_HI_RT_Ty1"/>
    <property type="match status" value="1"/>
</dbReference>
<dbReference type="AlphaFoldDB" id="A0A2I0X1K4"/>
<proteinExistence type="predicted"/>
<keyword evidence="3" id="KW-1185">Reference proteome</keyword>
<gene>
    <name evidence="2" type="ORF">MA16_Dca003808</name>
</gene>
<sequence length="384" mass="43282">MRQPTGFIDTNYPQHVCKLNKSIYGLKQAPRQWFHKLTSLLQQFGFRFSRSDPSLLILHHNNVQLYFLIYVDDILLTGNDQTTIQSLLQFLKSNFDLKQLGTVSLFLGIQILKTASGYFLNQSHYALKILQDAGLADCSAAPTPITPKRTSIASNDTPFADPHLYRKIAGALQYLSITRPDIAFAANSICQHMHAPTVTHYQDLKRLLRYIKGSLHYGLPISPGNLILRTYVDADWAADTTDRKSVSGFCTYLGNTLISWSVKKQPTVAKSSTEAEYQSLSAAASDVLWLRRLVEELQLSHPDPTKIFCDNTSAIALASNPIFHARTKHIEIDYHFLRQHIDTGLISIEHISSVDQIADILTKPLATARFEMLRDKLNIQVQNV</sequence>